<dbReference type="AlphaFoldDB" id="C5KSX7"/>
<dbReference type="GO" id="GO:0097542">
    <property type="term" value="C:ciliary tip"/>
    <property type="evidence" value="ECO:0007669"/>
    <property type="project" value="TreeGrafter"/>
</dbReference>
<reference evidence="3 4" key="1">
    <citation type="submission" date="2008-07" db="EMBL/GenBank/DDBJ databases">
        <authorList>
            <person name="El-Sayed N."/>
            <person name="Caler E."/>
            <person name="Inman J."/>
            <person name="Amedeo P."/>
            <person name="Hass B."/>
            <person name="Wortman J."/>
        </authorList>
    </citation>
    <scope>NUCLEOTIDE SEQUENCE [LARGE SCALE GENOMIC DNA]</scope>
    <source>
        <strain evidence="4">ATCC 50983 / TXsc</strain>
    </source>
</reference>
<evidence type="ECO:0000256" key="2">
    <source>
        <dbReference type="SAM" id="MobiDB-lite"/>
    </source>
</evidence>
<dbReference type="InParanoid" id="C5KSX7"/>
<dbReference type="Proteomes" id="UP000007800">
    <property type="component" value="Unassembled WGS sequence"/>
</dbReference>
<protein>
    <submittedName>
        <fullName evidence="3">Be158, putative</fullName>
    </submittedName>
</protein>
<feature type="compositionally biased region" description="Basic and acidic residues" evidence="2">
    <location>
        <begin position="514"/>
        <end position="530"/>
    </location>
</feature>
<keyword evidence="1" id="KW-0175">Coiled coil</keyword>
<dbReference type="GO" id="GO:0035253">
    <property type="term" value="C:ciliary rootlet"/>
    <property type="evidence" value="ECO:0007669"/>
    <property type="project" value="TreeGrafter"/>
</dbReference>
<evidence type="ECO:0000256" key="1">
    <source>
        <dbReference type="SAM" id="Coils"/>
    </source>
</evidence>
<accession>C5KSX7</accession>
<dbReference type="OMA" id="DQYNSTQ"/>
<dbReference type="PANTHER" id="PTHR46518:SF1">
    <property type="entry name" value="OUTER DYNEIN ARM-DOCKING COMPLEX SUBUNIT 3"/>
    <property type="match status" value="1"/>
</dbReference>
<sequence>MVAKEHNRAPKVGNFTALPKLSPARGQPLAPVTARTHRDTAGHKPSGFLSSRAHYSTTTNKDLHSVVDRALEEFGSGSTPIEEVKAILADVRRQYDEVHAEAERKERELEQLRDKIRSTDDVSQVDVDDVFRMEAGRKKLEDRLAEVYAQIEEAKMTKKVYEHMLTRINNEFLHMREQMLKMDKLLKRRKAEFKGKSAMARRASEQRQTASKEYEKALAELEEARTARENALEEMMGSLQSAEDSIRRRAEIENWRRGVAVEAANEAFNATAGRLRKLWVMEKLTGNCLQKAMVEQVQRSQATEDGFQKIREVTGLNDVMDIVHRFLNREIEQEQLRQFVAEAEVELEEVKEENARLCKEVADANLFVPDSLGKQLPDPLTNEERSLYMELDERERELVEATQAYNTSRERLQKARIDAEIVRRWAERTNKSLGAFEQPMELSRPHCYQTLAKYFDRLPKTIQAFCEHVKKEYEAGHIKVKSLTEAQSRAKREQNKLLDDKEFGRVNCRVRPGTDPECNGRKRETAKVSTDDDDVEDPRFTAERAELKASSTSKIEEAEKQLKKCVCSDDLICYG</sequence>
<dbReference type="GO" id="GO:0036064">
    <property type="term" value="C:ciliary basal body"/>
    <property type="evidence" value="ECO:0007669"/>
    <property type="project" value="TreeGrafter"/>
</dbReference>
<feature type="coiled-coil region" evidence="1">
    <location>
        <begin position="333"/>
        <end position="360"/>
    </location>
</feature>
<keyword evidence="4" id="KW-1185">Reference proteome</keyword>
<dbReference type="GO" id="GO:0003341">
    <property type="term" value="P:cilium movement"/>
    <property type="evidence" value="ECO:0007669"/>
    <property type="project" value="InterPro"/>
</dbReference>
<evidence type="ECO:0000313" key="4">
    <source>
        <dbReference type="Proteomes" id="UP000007800"/>
    </source>
</evidence>
<organism evidence="4">
    <name type="scientific">Perkinsus marinus (strain ATCC 50983 / TXsc)</name>
    <dbReference type="NCBI Taxonomy" id="423536"/>
    <lineage>
        <taxon>Eukaryota</taxon>
        <taxon>Sar</taxon>
        <taxon>Alveolata</taxon>
        <taxon>Perkinsozoa</taxon>
        <taxon>Perkinsea</taxon>
        <taxon>Perkinsida</taxon>
        <taxon>Perkinsidae</taxon>
        <taxon>Perkinsus</taxon>
    </lineage>
</organism>
<dbReference type="GeneID" id="9057374"/>
<proteinExistence type="predicted"/>
<name>C5KSX7_PERM5</name>
<dbReference type="InterPro" id="IPR033192">
    <property type="entry name" value="ODAD3"/>
</dbReference>
<feature type="coiled-coil region" evidence="1">
    <location>
        <begin position="200"/>
        <end position="234"/>
    </location>
</feature>
<dbReference type="RefSeq" id="XP_002780532.1">
    <property type="nucleotide sequence ID" value="XM_002780486.1"/>
</dbReference>
<dbReference type="EMBL" id="GG676168">
    <property type="protein sequence ID" value="EER12327.1"/>
    <property type="molecule type" value="Genomic_DNA"/>
</dbReference>
<feature type="region of interest" description="Disordered" evidence="2">
    <location>
        <begin position="1"/>
        <end position="52"/>
    </location>
</feature>
<feature type="coiled-coil region" evidence="1">
    <location>
        <begin position="81"/>
        <end position="171"/>
    </location>
</feature>
<evidence type="ECO:0000313" key="3">
    <source>
        <dbReference type="EMBL" id="EER12327.1"/>
    </source>
</evidence>
<gene>
    <name evidence="3" type="ORF">Pmar_PMAR001124</name>
</gene>
<dbReference type="OrthoDB" id="10255247at2759"/>
<dbReference type="GO" id="GO:0036158">
    <property type="term" value="P:outer dynein arm assembly"/>
    <property type="evidence" value="ECO:0007669"/>
    <property type="project" value="InterPro"/>
</dbReference>
<feature type="region of interest" description="Disordered" evidence="2">
    <location>
        <begin position="514"/>
        <end position="538"/>
    </location>
</feature>
<dbReference type="PANTHER" id="PTHR46518">
    <property type="entry name" value="COILED-COIL DOMAIN-CONTAINING PROTEIN 151"/>
    <property type="match status" value="1"/>
</dbReference>